<organism evidence="9 10">
    <name type="scientific">Defluviitalea raffinosedens</name>
    <dbReference type="NCBI Taxonomy" id="1450156"/>
    <lineage>
        <taxon>Bacteria</taxon>
        <taxon>Bacillati</taxon>
        <taxon>Bacillota</taxon>
        <taxon>Clostridia</taxon>
        <taxon>Lachnospirales</taxon>
        <taxon>Defluviitaleaceae</taxon>
        <taxon>Defluviitalea</taxon>
    </lineage>
</organism>
<reference evidence="9 10" key="1">
    <citation type="submission" date="2019-12" db="EMBL/GenBank/DDBJ databases">
        <title>Defluviitalea raffinosedens, isolated from a biogas fermenter, genome sequencing and characterization.</title>
        <authorList>
            <person name="Rettenmaier R."/>
            <person name="Schneider M."/>
            <person name="Neuhaus K."/>
            <person name="Liebl W."/>
            <person name="Zverlov V."/>
        </authorList>
    </citation>
    <scope>NUCLEOTIDE SEQUENCE [LARGE SCALE GENOMIC DNA]</scope>
    <source>
        <strain evidence="9 10">249c-K6</strain>
    </source>
</reference>
<feature type="binding site" evidence="5">
    <location>
        <position position="105"/>
    </location>
    <ligand>
        <name>Zn(2+)</name>
        <dbReference type="ChEBI" id="CHEBI:29105"/>
    </ligand>
</feature>
<dbReference type="Gene3D" id="2.60.120.10">
    <property type="entry name" value="Jelly Rolls"/>
    <property type="match status" value="2"/>
</dbReference>
<accession>A0A7C8HF24</accession>
<name>A0A7C8HF24_9FIRM</name>
<feature type="active site" evidence="6">
    <location>
        <position position="200"/>
    </location>
</feature>
<keyword evidence="1 5" id="KW-0479">Metal-binding</keyword>
<evidence type="ECO:0000256" key="5">
    <source>
        <dbReference type="PIRSR" id="PIRSR036894-1"/>
    </source>
</evidence>
<dbReference type="InterPro" id="IPR014628">
    <property type="entry name" value="Man6P_isomerase_Firm_short"/>
</dbReference>
<dbReference type="Pfam" id="PF20511">
    <property type="entry name" value="PMI_typeI_cat"/>
    <property type="match status" value="1"/>
</dbReference>
<dbReference type="InterPro" id="IPR049071">
    <property type="entry name" value="MPI_cupin_dom"/>
</dbReference>
<feature type="domain" description="Mannose-6-phosphate isomerase cupin" evidence="8">
    <location>
        <begin position="250"/>
        <end position="325"/>
    </location>
</feature>
<feature type="domain" description="Phosphomannose isomerase type I catalytic" evidence="7">
    <location>
        <begin position="8"/>
        <end position="113"/>
    </location>
</feature>
<sequence length="329" mass="36680">MIHMLYPLKLDPVYKEPIWGGKKLREIFDKDIPSDTTGESWEIACHENGTSIVANGPLKGKSLKEVIDDYGVEALGTKIGEEGKKKFPLLVKIIDASDRLSVQVHPEDEYAKEHEGELGKTEMWIVLDAKPGAQLVYGVKPGVTREMFEESIKKGTLENLLNFVDVKKGDVFFIPAGTLHAIGEGLLIAEIQQNSDTTYRVYDWNRVDSSGKPRELHIQKALDVTILSDCIGHEKVEGTVTKEGENIRHHLVSCKYFVTEILEIQKESKEPLNGDKFDLLMAIEGNGVIEYREGAVPFKAGDSFFMPASIGDYSIAGQCKVIKTYVPVR</sequence>
<keyword evidence="10" id="KW-1185">Reference proteome</keyword>
<evidence type="ECO:0000256" key="6">
    <source>
        <dbReference type="PIRSR" id="PIRSR036894-2"/>
    </source>
</evidence>
<dbReference type="EMBL" id="WSLF01000003">
    <property type="protein sequence ID" value="KAE9635442.1"/>
    <property type="molecule type" value="Genomic_DNA"/>
</dbReference>
<gene>
    <name evidence="9" type="ORF">GND95_04655</name>
</gene>
<dbReference type="GO" id="GO:0005975">
    <property type="term" value="P:carbohydrate metabolic process"/>
    <property type="evidence" value="ECO:0007669"/>
    <property type="project" value="InterPro"/>
</dbReference>
<dbReference type="PIRSF" id="PIRSF036894">
    <property type="entry name" value="PMI_Firm_short"/>
    <property type="match status" value="1"/>
</dbReference>
<protein>
    <recommendedName>
        <fullName evidence="3">Phosphohexomutase</fullName>
    </recommendedName>
    <alternativeName>
        <fullName evidence="4">Phosphomannose isomerase</fullName>
    </alternativeName>
</protein>
<evidence type="ECO:0000256" key="3">
    <source>
        <dbReference type="ARBA" id="ARBA00029741"/>
    </source>
</evidence>
<dbReference type="Pfam" id="PF21621">
    <property type="entry name" value="MPI_cupin_dom"/>
    <property type="match status" value="1"/>
</dbReference>
<dbReference type="InterPro" id="IPR046457">
    <property type="entry name" value="PMI_typeI_cat"/>
</dbReference>
<comment type="cofactor">
    <cofactor evidence="5">
        <name>Zn(2+)</name>
        <dbReference type="ChEBI" id="CHEBI:29105"/>
    </cofactor>
    <text evidence="5">Binds 1 zinc ion per subunit.</text>
</comment>
<evidence type="ECO:0000256" key="2">
    <source>
        <dbReference type="ARBA" id="ARBA00022833"/>
    </source>
</evidence>
<dbReference type="PANTHER" id="PTHR42742">
    <property type="entry name" value="TRANSCRIPTIONAL REPRESSOR MPRA"/>
    <property type="match status" value="1"/>
</dbReference>
<dbReference type="SUPFAM" id="SSF51182">
    <property type="entry name" value="RmlC-like cupins"/>
    <property type="match status" value="1"/>
</dbReference>
<feature type="binding site" evidence="5">
    <location>
        <position position="122"/>
    </location>
    <ligand>
        <name>Zn(2+)</name>
        <dbReference type="ChEBI" id="CHEBI:29105"/>
    </ligand>
</feature>
<dbReference type="Proteomes" id="UP000483018">
    <property type="component" value="Unassembled WGS sequence"/>
</dbReference>
<proteinExistence type="predicted"/>
<evidence type="ECO:0000259" key="7">
    <source>
        <dbReference type="Pfam" id="PF20511"/>
    </source>
</evidence>
<evidence type="ECO:0000256" key="4">
    <source>
        <dbReference type="ARBA" id="ARBA00030762"/>
    </source>
</evidence>
<dbReference type="InterPro" id="IPR051804">
    <property type="entry name" value="Carb_Metab_Reg_Kinase/Isom"/>
</dbReference>
<dbReference type="CDD" id="cd07010">
    <property type="entry name" value="cupin_PMI_type_I_N_bac"/>
    <property type="match status" value="1"/>
</dbReference>
<dbReference type="PANTHER" id="PTHR42742:SF3">
    <property type="entry name" value="FRUCTOKINASE"/>
    <property type="match status" value="1"/>
</dbReference>
<evidence type="ECO:0000256" key="1">
    <source>
        <dbReference type="ARBA" id="ARBA00022723"/>
    </source>
</evidence>
<dbReference type="GO" id="GO:0004476">
    <property type="term" value="F:mannose-6-phosphate isomerase activity"/>
    <property type="evidence" value="ECO:0007669"/>
    <property type="project" value="InterPro"/>
</dbReference>
<dbReference type="InterPro" id="IPR014710">
    <property type="entry name" value="RmlC-like_jellyroll"/>
</dbReference>
<keyword evidence="2 5" id="KW-0862">Zinc</keyword>
<comment type="caution">
    <text evidence="9">The sequence shown here is derived from an EMBL/GenBank/DDBJ whole genome shotgun (WGS) entry which is preliminary data.</text>
</comment>
<evidence type="ECO:0000259" key="8">
    <source>
        <dbReference type="Pfam" id="PF21621"/>
    </source>
</evidence>
<dbReference type="AlphaFoldDB" id="A0A7C8HF24"/>
<dbReference type="InterPro" id="IPR011051">
    <property type="entry name" value="RmlC_Cupin_sf"/>
</dbReference>
<evidence type="ECO:0000313" key="9">
    <source>
        <dbReference type="EMBL" id="KAE9635442.1"/>
    </source>
</evidence>
<evidence type="ECO:0000313" key="10">
    <source>
        <dbReference type="Proteomes" id="UP000483018"/>
    </source>
</evidence>
<dbReference type="GO" id="GO:0008270">
    <property type="term" value="F:zinc ion binding"/>
    <property type="evidence" value="ECO:0007669"/>
    <property type="project" value="InterPro"/>
</dbReference>
<keyword evidence="9" id="KW-0413">Isomerase</keyword>
<feature type="binding site" evidence="5">
    <location>
        <position position="180"/>
    </location>
    <ligand>
        <name>Zn(2+)</name>
        <dbReference type="ChEBI" id="CHEBI:29105"/>
    </ligand>
</feature>